<protein>
    <submittedName>
        <fullName evidence="1">Uncharacterized protein</fullName>
    </submittedName>
</protein>
<sequence length="79" mass="9025">MAKRQARVTSRQIEALVTYREQHPYVASGKFNALNGNHTLQGNWEELASHSNSLSANGKEKDVKSWKIVRYKDNVLKII</sequence>
<organism evidence="1 2">
    <name type="scientific">Trachymyrmex cornetzi</name>
    <dbReference type="NCBI Taxonomy" id="471704"/>
    <lineage>
        <taxon>Eukaryota</taxon>
        <taxon>Metazoa</taxon>
        <taxon>Ecdysozoa</taxon>
        <taxon>Arthropoda</taxon>
        <taxon>Hexapoda</taxon>
        <taxon>Insecta</taxon>
        <taxon>Pterygota</taxon>
        <taxon>Neoptera</taxon>
        <taxon>Endopterygota</taxon>
        <taxon>Hymenoptera</taxon>
        <taxon>Apocrita</taxon>
        <taxon>Aculeata</taxon>
        <taxon>Formicoidea</taxon>
        <taxon>Formicidae</taxon>
        <taxon>Myrmicinae</taxon>
        <taxon>Trachymyrmex</taxon>
    </lineage>
</organism>
<accession>A0A151JRX6</accession>
<dbReference type="AlphaFoldDB" id="A0A151JRX6"/>
<name>A0A151JRX6_9HYME</name>
<evidence type="ECO:0000313" key="2">
    <source>
        <dbReference type="Proteomes" id="UP000078492"/>
    </source>
</evidence>
<dbReference type="EMBL" id="KQ978586">
    <property type="protein sequence ID" value="KYN29985.1"/>
    <property type="molecule type" value="Genomic_DNA"/>
</dbReference>
<keyword evidence="2" id="KW-1185">Reference proteome</keyword>
<dbReference type="Proteomes" id="UP000078492">
    <property type="component" value="Unassembled WGS sequence"/>
</dbReference>
<evidence type="ECO:0000313" key="1">
    <source>
        <dbReference type="EMBL" id="KYN29985.1"/>
    </source>
</evidence>
<reference evidence="1 2" key="1">
    <citation type="submission" date="2015-09" db="EMBL/GenBank/DDBJ databases">
        <title>Trachymyrmex cornetzi WGS genome.</title>
        <authorList>
            <person name="Nygaard S."/>
            <person name="Hu H."/>
            <person name="Boomsma J."/>
            <person name="Zhang G."/>
        </authorList>
    </citation>
    <scope>NUCLEOTIDE SEQUENCE [LARGE SCALE GENOMIC DNA]</scope>
    <source>
        <strain evidence="1">Tcor2-1</strain>
        <tissue evidence="1">Whole body</tissue>
    </source>
</reference>
<proteinExistence type="predicted"/>
<gene>
    <name evidence="1" type="ORF">ALC57_00553</name>
</gene>